<evidence type="ECO:0000313" key="1">
    <source>
        <dbReference type="EMBL" id="EKA92341.1"/>
    </source>
</evidence>
<dbReference type="EMBL" id="ACIF01000383">
    <property type="protein sequence ID" value="EKA92341.1"/>
    <property type="molecule type" value="Genomic_DNA"/>
</dbReference>
<name>K1GL09_9FUSO</name>
<sequence>MFYFLYGNSPMIEFETEKKTEEILEKYPNISAKYYDCALKEDDEFLSALQVNSIFKTVDFLILKRAETLKSLGIQKLFKTLKTMI</sequence>
<organism evidence="1 2">
    <name type="scientific">Fusobacterium periodonticum D10</name>
    <dbReference type="NCBI Taxonomy" id="620833"/>
    <lineage>
        <taxon>Bacteria</taxon>
        <taxon>Fusobacteriati</taxon>
        <taxon>Fusobacteriota</taxon>
        <taxon>Fusobacteriia</taxon>
        <taxon>Fusobacteriales</taxon>
        <taxon>Fusobacteriaceae</taxon>
        <taxon>Fusobacterium</taxon>
    </lineage>
</organism>
<dbReference type="HOGENOM" id="CLU_2507940_0_0_0"/>
<evidence type="ECO:0000313" key="2">
    <source>
        <dbReference type="Proteomes" id="UP000005809"/>
    </source>
</evidence>
<comment type="caution">
    <text evidence="1">The sequence shown here is derived from an EMBL/GenBank/DDBJ whole genome shotgun (WGS) entry which is preliminary data.</text>
</comment>
<reference evidence="1 2" key="1">
    <citation type="submission" date="2012-05" db="EMBL/GenBank/DDBJ databases">
        <title>The Genome Sequence of Fusobacterium periodontium Oral Taxon 201 Strain D10.</title>
        <authorList>
            <consortium name="The Broad Institute Genome Sequencing Platform"/>
            <consortium name="The Broad Institute Genome Sequencing Center for Infectious Disease"/>
            <person name="Earl A."/>
            <person name="Ward D."/>
            <person name="Feldgarden M."/>
            <person name="Gevers D."/>
            <person name="Strauss J."/>
            <person name="Sibley C."/>
            <person name="White A."/>
            <person name="Ambrose C.E."/>
            <person name="Allen-Vercoe E."/>
            <person name="Walker B."/>
            <person name="Young S.K."/>
            <person name="Zeng Q."/>
            <person name="Gargeya S."/>
            <person name="Fitzgerald M."/>
            <person name="Haas B."/>
            <person name="Abouelleil A."/>
            <person name="Alvarado L."/>
            <person name="Arachchi H.M."/>
            <person name="Berlin A.M."/>
            <person name="Chapman S.B."/>
            <person name="Goldberg J."/>
            <person name="Griggs A."/>
            <person name="Gujja S."/>
            <person name="Hansen M."/>
            <person name="Howarth C."/>
            <person name="Imamovic A."/>
            <person name="Larimer J."/>
            <person name="McCowan C."/>
            <person name="Montmayeur A."/>
            <person name="Murphy C."/>
            <person name="Neiman D."/>
            <person name="Pearson M."/>
            <person name="Priest M."/>
            <person name="Roberts A."/>
            <person name="Saif S."/>
            <person name="Shea T."/>
            <person name="Sisk P."/>
            <person name="Sykes S."/>
            <person name="Wortman J."/>
            <person name="Nusbaum C."/>
            <person name="Birren B."/>
        </authorList>
    </citation>
    <scope>NUCLEOTIDE SEQUENCE [LARGE SCALE GENOMIC DNA]</scope>
    <source>
        <strain evidence="1 2">D10</strain>
    </source>
</reference>
<dbReference type="Proteomes" id="UP000005809">
    <property type="component" value="Unassembled WGS sequence"/>
</dbReference>
<gene>
    <name evidence="1" type="ORF">FPOG_02262</name>
</gene>
<proteinExistence type="predicted"/>
<accession>K1GL09</accession>
<protein>
    <submittedName>
        <fullName evidence="1">Uncharacterized protein</fullName>
    </submittedName>
</protein>
<dbReference type="PATRIC" id="fig|620833.3.peg.2311"/>
<dbReference type="AlphaFoldDB" id="K1GL09"/>